<dbReference type="AlphaFoldDB" id="A0A8H7P0X7"/>
<dbReference type="InterPro" id="IPR051848">
    <property type="entry name" value="PGIP"/>
</dbReference>
<evidence type="ECO:0000313" key="3">
    <source>
        <dbReference type="EMBL" id="KAF9812595.1"/>
    </source>
</evidence>
<gene>
    <name evidence="3" type="ORF">IEO21_06117</name>
</gene>
<dbReference type="SUPFAM" id="SSF52058">
    <property type="entry name" value="L domain-like"/>
    <property type="match status" value="1"/>
</dbReference>
<reference evidence="3" key="2">
    <citation type="journal article" name="Front. Microbiol.">
        <title>Degradative Capacity of Two Strains of Rhodonia placenta: From Phenotype to Genotype.</title>
        <authorList>
            <person name="Kolle M."/>
            <person name="Horta M.A.C."/>
            <person name="Nowrousian M."/>
            <person name="Ohm R.A."/>
            <person name="Benz J.P."/>
            <person name="Pilgard A."/>
        </authorList>
    </citation>
    <scope>NUCLEOTIDE SEQUENCE</scope>
    <source>
        <strain evidence="3">FPRL280</strain>
    </source>
</reference>
<organism evidence="3 4">
    <name type="scientific">Rhodonia placenta</name>
    <dbReference type="NCBI Taxonomy" id="104341"/>
    <lineage>
        <taxon>Eukaryota</taxon>
        <taxon>Fungi</taxon>
        <taxon>Dikarya</taxon>
        <taxon>Basidiomycota</taxon>
        <taxon>Agaricomycotina</taxon>
        <taxon>Agaricomycetes</taxon>
        <taxon>Polyporales</taxon>
        <taxon>Adustoporiaceae</taxon>
        <taxon>Rhodonia</taxon>
    </lineage>
</organism>
<sequence>MGHDREPELVPIEQPELREWPPLHIEKRPPQCCSHCVRRRKRRKRDRILIAVLIILLLYLLGNVIALNVRSFPTGSTTVQSTSSGSAAGLLADQQLCVSEFNINAAANASTYPCSTCFPVLQSIPSSISSSSSETAQQISNALQFCALNSVFNEMDQAGQSALTTGGWVQNVQFCSWSGVQCDGSGRVSSLKLSFPSVPAVIPGQIDGLTMLQTLQLVGNNAVPAGSLPSSFSNLTELSSFELESTAITAFPNALFSSLKNITSLTLVKNAHMGNALPSSLTSTSLQSLVVTNQALSNPLALLANSTSLRSSLTLLDLSATNLTGTIPSSISSFSSLVELHLEDNDLADPLPSAFPPKLQILTLANNTQLSGTVTGLFCSLSELQDCDMTGTQLRAAGSCSVCQFSA</sequence>
<dbReference type="Pfam" id="PF00560">
    <property type="entry name" value="LRR_1"/>
    <property type="match status" value="1"/>
</dbReference>
<protein>
    <recommendedName>
        <fullName evidence="5">Leucine-rich repeat-containing N-terminal plant-type domain-containing protein</fullName>
    </recommendedName>
</protein>
<proteinExistence type="predicted"/>
<evidence type="ECO:0000256" key="1">
    <source>
        <dbReference type="ARBA" id="ARBA00004196"/>
    </source>
</evidence>
<keyword evidence="2" id="KW-1133">Transmembrane helix</keyword>
<dbReference type="PANTHER" id="PTHR48059">
    <property type="entry name" value="POLYGALACTURONASE INHIBITOR 1"/>
    <property type="match status" value="1"/>
</dbReference>
<evidence type="ECO:0000313" key="4">
    <source>
        <dbReference type="Proteomes" id="UP000639403"/>
    </source>
</evidence>
<comment type="subcellular location">
    <subcellularLocation>
        <location evidence="1">Cell envelope</location>
    </subcellularLocation>
</comment>
<comment type="caution">
    <text evidence="3">The sequence shown here is derived from an EMBL/GenBank/DDBJ whole genome shotgun (WGS) entry which is preliminary data.</text>
</comment>
<evidence type="ECO:0000256" key="2">
    <source>
        <dbReference type="SAM" id="Phobius"/>
    </source>
</evidence>
<accession>A0A8H7P0X7</accession>
<dbReference type="Proteomes" id="UP000639403">
    <property type="component" value="Unassembled WGS sequence"/>
</dbReference>
<evidence type="ECO:0008006" key="5">
    <source>
        <dbReference type="Google" id="ProtNLM"/>
    </source>
</evidence>
<reference evidence="3" key="1">
    <citation type="submission" date="2020-11" db="EMBL/GenBank/DDBJ databases">
        <authorList>
            <person name="Koelle M."/>
            <person name="Horta M.A.C."/>
            <person name="Nowrousian M."/>
            <person name="Ohm R.A."/>
            <person name="Benz P."/>
            <person name="Pilgard A."/>
        </authorList>
    </citation>
    <scope>NUCLEOTIDE SEQUENCE</scope>
    <source>
        <strain evidence="3">FPRL280</strain>
    </source>
</reference>
<dbReference type="PANTHER" id="PTHR48059:SF30">
    <property type="entry name" value="OS06G0587000 PROTEIN"/>
    <property type="match status" value="1"/>
</dbReference>
<dbReference type="InterPro" id="IPR032675">
    <property type="entry name" value="LRR_dom_sf"/>
</dbReference>
<keyword evidence="2" id="KW-0812">Transmembrane</keyword>
<name>A0A8H7P0X7_9APHY</name>
<dbReference type="Gene3D" id="3.80.10.10">
    <property type="entry name" value="Ribonuclease Inhibitor"/>
    <property type="match status" value="2"/>
</dbReference>
<feature type="transmembrane region" description="Helical" evidence="2">
    <location>
        <begin position="48"/>
        <end position="67"/>
    </location>
</feature>
<dbReference type="EMBL" id="JADOXO010000128">
    <property type="protein sequence ID" value="KAF9812595.1"/>
    <property type="molecule type" value="Genomic_DNA"/>
</dbReference>
<keyword evidence="2" id="KW-0472">Membrane</keyword>
<dbReference type="InterPro" id="IPR001611">
    <property type="entry name" value="Leu-rich_rpt"/>
</dbReference>